<dbReference type="InterPro" id="IPR047264">
    <property type="entry name" value="Cupin_HpaA-like_N"/>
</dbReference>
<dbReference type="PANTHER" id="PTHR46796">
    <property type="entry name" value="HTH-TYPE TRANSCRIPTIONAL ACTIVATOR RHAS-RELATED"/>
    <property type="match status" value="1"/>
</dbReference>
<dbReference type="EMBL" id="SACO01000004">
    <property type="protein sequence ID" value="RVU05925.1"/>
    <property type="molecule type" value="Genomic_DNA"/>
</dbReference>
<dbReference type="SUPFAM" id="SSF46689">
    <property type="entry name" value="Homeodomain-like"/>
    <property type="match status" value="1"/>
</dbReference>
<comment type="caution">
    <text evidence="5">The sequence shown here is derived from an EMBL/GenBank/DDBJ whole genome shotgun (WGS) entry which is preliminary data.</text>
</comment>
<keyword evidence="2" id="KW-0238">DNA-binding</keyword>
<keyword evidence="1" id="KW-0805">Transcription regulation</keyword>
<sequence>MVVLSLYSLRSEWRGGGDGRERHFVQALALFDQSAQPMPMRKSPQDIRRYALYGEGNQPIAPEFLHIETISARSSQHEWTISPHAHPGIFQLLLLEAGHGEMVDDSGSRLLQPVSLVAVPSGAVHAFRFAEEAQGWVLSVADALLHDARLAGFATIAELFAPAAGGAMLCRLDGMAAASRRLGWLLADLAQAMAGGEAGALPAPMVAELAMVLTLAGESLSGENQPKARAGRDALVARFRRLVDAHFREGWSVTTYAAALATTPPTLTRACRQVLGKAPGDVVQDRLLLEAMRLLTYTTSSVGQIAQSLGFADPAYFARFFKARSGSTASDFRQQRAWLA</sequence>
<dbReference type="CDD" id="cd06999">
    <property type="entry name" value="cupin_HpaA-like_N"/>
    <property type="match status" value="1"/>
</dbReference>
<dbReference type="SMART" id="SM00342">
    <property type="entry name" value="HTH_ARAC"/>
    <property type="match status" value="1"/>
</dbReference>
<name>A0A3S2VU82_9SPHN</name>
<gene>
    <name evidence="5" type="ORF">EOE18_08150</name>
</gene>
<dbReference type="InterPro" id="IPR014710">
    <property type="entry name" value="RmlC-like_jellyroll"/>
</dbReference>
<dbReference type="InterPro" id="IPR009057">
    <property type="entry name" value="Homeodomain-like_sf"/>
</dbReference>
<organism evidence="5 6">
    <name type="scientific">Novosphingobium umbonatum</name>
    <dbReference type="NCBI Taxonomy" id="1908524"/>
    <lineage>
        <taxon>Bacteria</taxon>
        <taxon>Pseudomonadati</taxon>
        <taxon>Pseudomonadota</taxon>
        <taxon>Alphaproteobacteria</taxon>
        <taxon>Sphingomonadales</taxon>
        <taxon>Sphingomonadaceae</taxon>
        <taxon>Novosphingobium</taxon>
    </lineage>
</organism>
<keyword evidence="3" id="KW-0804">Transcription</keyword>
<dbReference type="Proteomes" id="UP000282837">
    <property type="component" value="Unassembled WGS sequence"/>
</dbReference>
<dbReference type="Gene3D" id="1.10.10.60">
    <property type="entry name" value="Homeodomain-like"/>
    <property type="match status" value="1"/>
</dbReference>
<protein>
    <submittedName>
        <fullName evidence="5">Helix-turn-helix domain-containing protein</fullName>
    </submittedName>
</protein>
<dbReference type="InterPro" id="IPR011051">
    <property type="entry name" value="RmlC_Cupin_sf"/>
</dbReference>
<dbReference type="GO" id="GO:0003700">
    <property type="term" value="F:DNA-binding transcription factor activity"/>
    <property type="evidence" value="ECO:0007669"/>
    <property type="project" value="InterPro"/>
</dbReference>
<keyword evidence="6" id="KW-1185">Reference proteome</keyword>
<dbReference type="OrthoDB" id="9814125at2"/>
<evidence type="ECO:0000256" key="1">
    <source>
        <dbReference type="ARBA" id="ARBA00023015"/>
    </source>
</evidence>
<dbReference type="InterPro" id="IPR018060">
    <property type="entry name" value="HTH_AraC"/>
</dbReference>
<evidence type="ECO:0000313" key="6">
    <source>
        <dbReference type="Proteomes" id="UP000282837"/>
    </source>
</evidence>
<evidence type="ECO:0000259" key="4">
    <source>
        <dbReference type="PROSITE" id="PS01124"/>
    </source>
</evidence>
<dbReference type="GO" id="GO:0043565">
    <property type="term" value="F:sequence-specific DNA binding"/>
    <property type="evidence" value="ECO:0007669"/>
    <property type="project" value="InterPro"/>
</dbReference>
<reference evidence="5 6" key="1">
    <citation type="submission" date="2019-01" db="EMBL/GenBank/DDBJ databases">
        <authorList>
            <person name="Chen W.-M."/>
        </authorList>
    </citation>
    <scope>NUCLEOTIDE SEQUENCE [LARGE SCALE GENOMIC DNA]</scope>
    <source>
        <strain evidence="5 6">FSY-9</strain>
    </source>
</reference>
<proteinExistence type="predicted"/>
<dbReference type="PANTHER" id="PTHR46796:SF13">
    <property type="entry name" value="HTH-TYPE TRANSCRIPTIONAL ACTIVATOR RHAS"/>
    <property type="match status" value="1"/>
</dbReference>
<dbReference type="InterPro" id="IPR050204">
    <property type="entry name" value="AraC_XylS_family_regulators"/>
</dbReference>
<dbReference type="Gene3D" id="2.60.120.10">
    <property type="entry name" value="Jelly Rolls"/>
    <property type="match status" value="1"/>
</dbReference>
<dbReference type="SUPFAM" id="SSF51182">
    <property type="entry name" value="RmlC-like cupins"/>
    <property type="match status" value="1"/>
</dbReference>
<evidence type="ECO:0000256" key="2">
    <source>
        <dbReference type="ARBA" id="ARBA00023125"/>
    </source>
</evidence>
<dbReference type="PROSITE" id="PS01124">
    <property type="entry name" value="HTH_ARAC_FAMILY_2"/>
    <property type="match status" value="1"/>
</dbReference>
<dbReference type="Pfam" id="PF12833">
    <property type="entry name" value="HTH_18"/>
    <property type="match status" value="1"/>
</dbReference>
<evidence type="ECO:0000313" key="5">
    <source>
        <dbReference type="EMBL" id="RVU05925.1"/>
    </source>
</evidence>
<feature type="domain" description="HTH araC/xylS-type" evidence="4">
    <location>
        <begin position="237"/>
        <end position="335"/>
    </location>
</feature>
<dbReference type="AlphaFoldDB" id="A0A3S2VU82"/>
<accession>A0A3S2VU82</accession>
<evidence type="ECO:0000256" key="3">
    <source>
        <dbReference type="ARBA" id="ARBA00023163"/>
    </source>
</evidence>